<reference evidence="4" key="1">
    <citation type="journal article" date="2015" name="PLoS ONE">
        <title>Identification of Candidate Odorant Receptors in Asian Corn Borer Ostrinia furnacalis.</title>
        <authorList>
            <person name="Yang B."/>
            <person name="Ozaki K."/>
            <person name="Ishikawa Y."/>
            <person name="Matsuo T."/>
        </authorList>
    </citation>
    <scope>NUCLEOTIDE SEQUENCE</scope>
    <source>
        <tissue evidence="4">Antenna</tissue>
    </source>
</reference>
<evidence type="ECO:0000256" key="2">
    <source>
        <dbReference type="SAM" id="SignalP"/>
    </source>
</evidence>
<dbReference type="InterPro" id="IPR002018">
    <property type="entry name" value="CarbesteraseB"/>
</dbReference>
<accession>A0A0F7QHL7</accession>
<dbReference type="Pfam" id="PF00135">
    <property type="entry name" value="COesterase"/>
    <property type="match status" value="1"/>
</dbReference>
<protein>
    <submittedName>
        <fullName evidence="4">Carboxylesterase</fullName>
    </submittedName>
</protein>
<dbReference type="SUPFAM" id="SSF53474">
    <property type="entry name" value="alpha/beta-Hydrolases"/>
    <property type="match status" value="1"/>
</dbReference>
<dbReference type="Gene3D" id="3.40.50.1820">
    <property type="entry name" value="alpha/beta hydrolase"/>
    <property type="match status" value="1"/>
</dbReference>
<feature type="chain" id="PRO_5002520959" evidence="2">
    <location>
        <begin position="23"/>
        <end position="510"/>
    </location>
</feature>
<feature type="domain" description="Carboxylesterase type B" evidence="3">
    <location>
        <begin position="23"/>
        <end position="494"/>
    </location>
</feature>
<evidence type="ECO:0000256" key="1">
    <source>
        <dbReference type="ARBA" id="ARBA00023180"/>
    </source>
</evidence>
<dbReference type="InterPro" id="IPR050309">
    <property type="entry name" value="Type-B_Carboxylest/Lipase"/>
</dbReference>
<dbReference type="ESTHER" id="ostfu-a0a0f7qhl7">
    <property type="family name" value="Carb_B_Arthropoda"/>
</dbReference>
<feature type="signal peptide" evidence="2">
    <location>
        <begin position="1"/>
        <end position="22"/>
    </location>
</feature>
<gene>
    <name evidence="4" type="primary">OfurCXE6</name>
</gene>
<dbReference type="AlphaFoldDB" id="A0A0F7QHL7"/>
<organism evidence="4">
    <name type="scientific">Ostrinia furnacalis</name>
    <name type="common">Asian corn borer</name>
    <dbReference type="NCBI Taxonomy" id="93504"/>
    <lineage>
        <taxon>Eukaryota</taxon>
        <taxon>Metazoa</taxon>
        <taxon>Ecdysozoa</taxon>
        <taxon>Arthropoda</taxon>
        <taxon>Hexapoda</taxon>
        <taxon>Insecta</taxon>
        <taxon>Pterygota</taxon>
        <taxon>Neoptera</taxon>
        <taxon>Endopterygota</taxon>
        <taxon>Lepidoptera</taxon>
        <taxon>Glossata</taxon>
        <taxon>Ditrysia</taxon>
        <taxon>Pyraloidea</taxon>
        <taxon>Crambidae</taxon>
        <taxon>Pyraustinae</taxon>
        <taxon>Ostrinia</taxon>
    </lineage>
</organism>
<keyword evidence="1" id="KW-0325">Glycoprotein</keyword>
<evidence type="ECO:0000313" key="4">
    <source>
        <dbReference type="EMBL" id="BAR64779.1"/>
    </source>
</evidence>
<evidence type="ECO:0000259" key="3">
    <source>
        <dbReference type="Pfam" id="PF00135"/>
    </source>
</evidence>
<dbReference type="InterPro" id="IPR029058">
    <property type="entry name" value="AB_hydrolase_fold"/>
</dbReference>
<proteinExistence type="evidence at transcript level"/>
<name>A0A0F7QHL7_OSTFU</name>
<keyword evidence="2" id="KW-0732">Signal</keyword>
<dbReference type="PANTHER" id="PTHR11559">
    <property type="entry name" value="CARBOXYLESTERASE"/>
    <property type="match status" value="1"/>
</dbReference>
<sequence length="510" mass="57058">MNSSNMELKLFFVVWMVSTAEQAEVIIAQGRIRGEMHQGYVSYNGIPYASGNDTTGRFKQAGIPPTWSGMRESQQPRCGLTSRVNDCLQLDVHVPTSGASWPVLVWVKGGGGRYSPGKLVQQGIVVVVVSHRIGPLGFLCLGEEKMPGNVGVKDVVMALRWVRDNIPAFRGNPYKVVVAGQGFGAAMVEALLLSPMTGDLFHGAIMQSGSVLCPWAFNHDAKDRGLSLLQMLIENDETMTLLNAGAEELAVNADKINFPYLPFGICIEKGFKNEERMLPESPYRLLSNKLARKVPLIMGYNTDEAYIFLSALRENNIRKKMARDLSVLLPEELKFLNVNELKTVAKQIKELYFKNNSTMAALLAYHRDAYFLAHIHRSARLHAASDLPVYYYQFSYAGQPGVVADHQLRKAGAAHSDELAYLFPETTSSMEGTDGTVQDNILRLWTNFVKHLNPTPSEASPRWDPLDSAEPRVLDIGAELTMQPFPYTRACRMWDDIYERFYYSRNYLGL</sequence>
<dbReference type="EMBL" id="LC017765">
    <property type="protein sequence ID" value="BAR64779.1"/>
    <property type="molecule type" value="mRNA"/>
</dbReference>